<protein>
    <submittedName>
        <fullName evidence="1">Uncharacterized protein</fullName>
    </submittedName>
</protein>
<reference evidence="1" key="1">
    <citation type="submission" date="2023-05" db="EMBL/GenBank/DDBJ databases">
        <authorList>
            <consortium name="ELIXIR-Norway"/>
        </authorList>
    </citation>
    <scope>NUCLEOTIDE SEQUENCE</scope>
</reference>
<accession>A0AC59ZYD9</accession>
<evidence type="ECO:0000313" key="2">
    <source>
        <dbReference type="Proteomes" id="UP001162501"/>
    </source>
</evidence>
<name>A0AC59ZYD9_RANTA</name>
<dbReference type="EMBL" id="OX596089">
    <property type="protein sequence ID" value="CAN0531056.1"/>
    <property type="molecule type" value="Genomic_DNA"/>
</dbReference>
<evidence type="ECO:0000313" key="1">
    <source>
        <dbReference type="EMBL" id="CAN0531056.1"/>
    </source>
</evidence>
<dbReference type="Proteomes" id="UP001162501">
    <property type="component" value="Chromosome 5"/>
</dbReference>
<reference evidence="1" key="2">
    <citation type="submission" date="2025-03" db="EMBL/GenBank/DDBJ databases">
        <authorList>
            <consortium name="ELIXIR-Norway"/>
            <consortium name="Elixir Norway"/>
        </authorList>
    </citation>
    <scope>NUCLEOTIDE SEQUENCE</scope>
</reference>
<proteinExistence type="predicted"/>
<gene>
    <name evidence="1" type="ORF">MRATA1EN22A_LOCUS24639</name>
</gene>
<sequence length="126" mass="13371">MGGIPGPSERADAENEAKGETLPSKDLLSAGPSAHCSQDLATPGLTPLPTPTRKSAGSSVEISPALQKKLSPTPATTAYTTANTPTPGSRAPSWRLALHQNKHPGATRREKSLQRDRERPETNKQR</sequence>
<organism evidence="1 2">
    <name type="scientific">Rangifer tarandus platyrhynchus</name>
    <name type="common">Svalbard reindeer</name>
    <dbReference type="NCBI Taxonomy" id="3082113"/>
    <lineage>
        <taxon>Eukaryota</taxon>
        <taxon>Metazoa</taxon>
        <taxon>Chordata</taxon>
        <taxon>Craniata</taxon>
        <taxon>Vertebrata</taxon>
        <taxon>Euteleostomi</taxon>
        <taxon>Mammalia</taxon>
        <taxon>Eutheria</taxon>
        <taxon>Laurasiatheria</taxon>
        <taxon>Artiodactyla</taxon>
        <taxon>Ruminantia</taxon>
        <taxon>Pecora</taxon>
        <taxon>Cervidae</taxon>
        <taxon>Odocoileinae</taxon>
        <taxon>Rangifer</taxon>
    </lineage>
</organism>